<dbReference type="Proteomes" id="UP000822688">
    <property type="component" value="Chromosome 11"/>
</dbReference>
<comment type="caution">
    <text evidence="2">The sequence shown here is derived from an EMBL/GenBank/DDBJ whole genome shotgun (WGS) entry which is preliminary data.</text>
</comment>
<evidence type="ECO:0000256" key="1">
    <source>
        <dbReference type="SAM" id="SignalP"/>
    </source>
</evidence>
<sequence length="59" mass="6487">MTHVALVCLNLWTWHVAIVIKYPTVKNLSTGYHSPGKLFEFGKLNTHAIVPGKPSEPSG</sequence>
<keyword evidence="1" id="KW-0732">Signal</keyword>
<accession>A0A8T0GFT5</accession>
<feature type="signal peptide" evidence="1">
    <location>
        <begin position="1"/>
        <end position="17"/>
    </location>
</feature>
<organism evidence="2 3">
    <name type="scientific">Ceratodon purpureus</name>
    <name type="common">Fire moss</name>
    <name type="synonym">Dicranum purpureum</name>
    <dbReference type="NCBI Taxonomy" id="3225"/>
    <lineage>
        <taxon>Eukaryota</taxon>
        <taxon>Viridiplantae</taxon>
        <taxon>Streptophyta</taxon>
        <taxon>Embryophyta</taxon>
        <taxon>Bryophyta</taxon>
        <taxon>Bryophytina</taxon>
        <taxon>Bryopsida</taxon>
        <taxon>Dicranidae</taxon>
        <taxon>Pseudoditrichales</taxon>
        <taxon>Ditrichaceae</taxon>
        <taxon>Ceratodon</taxon>
    </lineage>
</organism>
<reference evidence="2 3" key="1">
    <citation type="submission" date="2020-06" db="EMBL/GenBank/DDBJ databases">
        <title>WGS assembly of Ceratodon purpureus strain R40.</title>
        <authorList>
            <person name="Carey S.B."/>
            <person name="Jenkins J."/>
            <person name="Shu S."/>
            <person name="Lovell J.T."/>
            <person name="Sreedasyam A."/>
            <person name="Maumus F."/>
            <person name="Tiley G.P."/>
            <person name="Fernandez-Pozo N."/>
            <person name="Barry K."/>
            <person name="Chen C."/>
            <person name="Wang M."/>
            <person name="Lipzen A."/>
            <person name="Daum C."/>
            <person name="Saski C.A."/>
            <person name="Payton A.C."/>
            <person name="Mcbreen J.C."/>
            <person name="Conrad R.E."/>
            <person name="Kollar L.M."/>
            <person name="Olsson S."/>
            <person name="Huttunen S."/>
            <person name="Landis J.B."/>
            <person name="Wickett N.J."/>
            <person name="Johnson M.G."/>
            <person name="Rensing S.A."/>
            <person name="Grimwood J."/>
            <person name="Schmutz J."/>
            <person name="Mcdaniel S.F."/>
        </authorList>
    </citation>
    <scope>NUCLEOTIDE SEQUENCE [LARGE SCALE GENOMIC DNA]</scope>
    <source>
        <strain evidence="2 3">R40</strain>
    </source>
</reference>
<evidence type="ECO:0000313" key="2">
    <source>
        <dbReference type="EMBL" id="KAG0557505.1"/>
    </source>
</evidence>
<dbReference type="AlphaFoldDB" id="A0A8T0GFT5"/>
<feature type="chain" id="PRO_5035890931" evidence="1">
    <location>
        <begin position="18"/>
        <end position="59"/>
    </location>
</feature>
<keyword evidence="3" id="KW-1185">Reference proteome</keyword>
<name>A0A8T0GFT5_CERPU</name>
<protein>
    <submittedName>
        <fullName evidence="2">Uncharacterized protein</fullName>
    </submittedName>
</protein>
<dbReference type="EMBL" id="CM026432">
    <property type="protein sequence ID" value="KAG0557505.1"/>
    <property type="molecule type" value="Genomic_DNA"/>
</dbReference>
<gene>
    <name evidence="2" type="ORF">KC19_11G135900</name>
</gene>
<evidence type="ECO:0000313" key="3">
    <source>
        <dbReference type="Proteomes" id="UP000822688"/>
    </source>
</evidence>
<proteinExistence type="predicted"/>